<evidence type="ECO:0000313" key="15">
    <source>
        <dbReference type="Proteomes" id="UP000001396"/>
    </source>
</evidence>
<dbReference type="FunCoup" id="D3B8I4">
    <property type="interactions" value="1110"/>
</dbReference>
<dbReference type="EMBL" id="ADBJ01000020">
    <property type="protein sequence ID" value="EFA82352.1"/>
    <property type="molecule type" value="Genomic_DNA"/>
</dbReference>
<evidence type="ECO:0000256" key="8">
    <source>
        <dbReference type="ARBA" id="ARBA00023125"/>
    </source>
</evidence>
<dbReference type="Pfam" id="PF03178">
    <property type="entry name" value="CPSF_A"/>
    <property type="match status" value="1"/>
</dbReference>
<dbReference type="Pfam" id="PF23726">
    <property type="entry name" value="Beta-prop_RSE1_2nd"/>
    <property type="match status" value="1"/>
</dbReference>
<evidence type="ECO:0000256" key="2">
    <source>
        <dbReference type="ARBA" id="ARBA00004496"/>
    </source>
</evidence>
<evidence type="ECO:0000256" key="3">
    <source>
        <dbReference type="ARBA" id="ARBA00004906"/>
    </source>
</evidence>
<gene>
    <name evidence="14" type="primary">repE</name>
    <name evidence="14" type="ORF">PPL_04777</name>
</gene>
<evidence type="ECO:0000256" key="10">
    <source>
        <dbReference type="ARBA" id="ARBA00023242"/>
    </source>
</evidence>
<keyword evidence="6" id="KW-0963">Cytoplasm</keyword>
<feature type="domain" description="RSE1/DDB1/CPSF1 C-terminal" evidence="11">
    <location>
        <begin position="715"/>
        <end position="1022"/>
    </location>
</feature>
<evidence type="ECO:0000256" key="7">
    <source>
        <dbReference type="ARBA" id="ARBA00022763"/>
    </source>
</evidence>
<dbReference type="GO" id="GO:0006281">
    <property type="term" value="P:DNA repair"/>
    <property type="evidence" value="ECO:0007669"/>
    <property type="project" value="UniProtKB-KW"/>
</dbReference>
<dbReference type="InterPro" id="IPR036322">
    <property type="entry name" value="WD40_repeat_dom_sf"/>
</dbReference>
<dbReference type="OMA" id="HQDFLMR"/>
<evidence type="ECO:0000256" key="9">
    <source>
        <dbReference type="ARBA" id="ARBA00023204"/>
    </source>
</evidence>
<protein>
    <recommendedName>
        <fullName evidence="5">DNA damage-binding protein 1</fullName>
    </recommendedName>
</protein>
<feature type="domain" description="RSE1/DDB1/CPSF1 second beta-propeller" evidence="13">
    <location>
        <begin position="352"/>
        <end position="653"/>
    </location>
</feature>
<dbReference type="RefSeq" id="XP_020434469.1">
    <property type="nucleotide sequence ID" value="XM_020575674.1"/>
</dbReference>
<proteinExistence type="inferred from homology"/>
<name>D3B8I4_HETP5</name>
<evidence type="ECO:0000259" key="12">
    <source>
        <dbReference type="Pfam" id="PF10433"/>
    </source>
</evidence>
<keyword evidence="8" id="KW-0238">DNA-binding</keyword>
<dbReference type="GeneID" id="31360264"/>
<dbReference type="InterPro" id="IPR018846">
    <property type="entry name" value="Beta-prop_RSE1/DDB1/CPSF1_1st"/>
</dbReference>
<reference evidence="14 15" key="1">
    <citation type="journal article" date="2011" name="Genome Res.">
        <title>Phylogeny-wide analysis of social amoeba genomes highlights ancient origins for complex intercellular communication.</title>
        <authorList>
            <person name="Heidel A.J."/>
            <person name="Lawal H.M."/>
            <person name="Felder M."/>
            <person name="Schilde C."/>
            <person name="Helps N.R."/>
            <person name="Tunggal B."/>
            <person name="Rivero F."/>
            <person name="John U."/>
            <person name="Schleicher M."/>
            <person name="Eichinger L."/>
            <person name="Platzer M."/>
            <person name="Noegel A.A."/>
            <person name="Schaap P."/>
            <person name="Gloeckner G."/>
        </authorList>
    </citation>
    <scope>NUCLEOTIDE SEQUENCE [LARGE SCALE GENOMIC DNA]</scope>
    <source>
        <strain evidence="15">ATCC 26659 / Pp 5 / PN500</strain>
    </source>
</reference>
<evidence type="ECO:0000256" key="4">
    <source>
        <dbReference type="ARBA" id="ARBA00007453"/>
    </source>
</evidence>
<dbReference type="InParanoid" id="D3B8I4"/>
<dbReference type="Proteomes" id="UP000001396">
    <property type="component" value="Unassembled WGS sequence"/>
</dbReference>
<keyword evidence="10" id="KW-0539">Nucleus</keyword>
<dbReference type="GO" id="GO:0005634">
    <property type="term" value="C:nucleus"/>
    <property type="evidence" value="ECO:0007669"/>
    <property type="project" value="UniProtKB-SubCell"/>
</dbReference>
<keyword evidence="15" id="KW-1185">Reference proteome</keyword>
<evidence type="ECO:0000256" key="6">
    <source>
        <dbReference type="ARBA" id="ARBA00022490"/>
    </source>
</evidence>
<dbReference type="InterPro" id="IPR015943">
    <property type="entry name" value="WD40/YVTN_repeat-like_dom_sf"/>
</dbReference>
<evidence type="ECO:0000259" key="13">
    <source>
        <dbReference type="Pfam" id="PF23726"/>
    </source>
</evidence>
<evidence type="ECO:0000256" key="1">
    <source>
        <dbReference type="ARBA" id="ARBA00004123"/>
    </source>
</evidence>
<organism evidence="14 15">
    <name type="scientific">Heterostelium pallidum (strain ATCC 26659 / Pp 5 / PN500)</name>
    <name type="common">Cellular slime mold</name>
    <name type="synonym">Polysphondylium pallidum</name>
    <dbReference type="NCBI Taxonomy" id="670386"/>
    <lineage>
        <taxon>Eukaryota</taxon>
        <taxon>Amoebozoa</taxon>
        <taxon>Evosea</taxon>
        <taxon>Eumycetozoa</taxon>
        <taxon>Dictyostelia</taxon>
        <taxon>Acytosteliales</taxon>
        <taxon>Acytosteliaceae</taxon>
        <taxon>Heterostelium</taxon>
    </lineage>
</organism>
<dbReference type="InterPro" id="IPR050358">
    <property type="entry name" value="RSE1/DDB1/CFT1"/>
</dbReference>
<feature type="domain" description="RSE1/DDB1/CPSF1 first beta-propeller" evidence="12">
    <location>
        <begin position="14"/>
        <end position="337"/>
    </location>
</feature>
<dbReference type="InterPro" id="IPR004871">
    <property type="entry name" value="RSE1/DDB1/CPSF1_C"/>
</dbReference>
<sequence>MYNFVSTVQKPTAVYHSVTGCFTSPNERNLIISKGTKLEIFTLTPEGLSPVLDVNIYGRISDMRILTATGDKQDRLFILTEKYKYCILAFNSESRELVTIATGDAEGTIGRPAEAGQIGIVDPECRMIGMHLYEGLFRVVPLEHGQPVRESFSMRIEQLQIVDMVFLKQCAKPTLALLFKDTRDARHIVTYSIDVVTKELIEGASQDSVEENSTMLVPLDNGAMLIVGEMAITYMNLKGNSQPVTISIDHTHIVAYEQIDRDRFLLADDCGSFGVVYVGSSSGDSQLIRLNSHIDPNTGSYISVIDQFTNLGPITDFCVVDVEKQGQGQLVTCSGTFQDGSLRIIRNGIGIAEQASIELPGIRGLWSLSNNSNPSSLHRHLIVSFINSTKVLTFSGEEIEETEIAGFDSNATTLYCGNTTENNHFIQIATSGIYLVDSSSLMRLDQYTPEKGSINLASCNGSQILISQGSNLTYLEISDSKLIIKKEAQLQYEISCLDISLLDGFTSSPVCAVGLWTDISVRILQLPNLNEVCKETLGGEILPRSILFITFEGTNYLLCSLGDGHLFNFTFDVVENLLQERKKLSLGTTPILLNSTNVFASSDRPTVIYSNNKKLLYSAINMKVVSHVCSFNSEAFRDSIAIATESSLVIGTIDEIQKLHIRNVPLGEMARRITYVEEYHSYAVITIQRNDGNNNNNDNDNFNNNNNNGVPLTNYVKLLNEQTFETTSKYALKSFEFGWSIVTCRFKNDDALYVVVGTAFHNEVESQQSKGRILVFRIEDNRLILLDEVALPACVYCLLPFNGRLLAGINKRVQAFNWGVDTNKLTKAESYSGHTLSHSMVSRGHFVLVADLMKSMTLLVEDQQGAIKELARNPLPIWLSRIEMIDDETFIGGDNSYNLIVVQKNAEASSEIDNELLDTVGQFHLGETINKFKHGSLVTSPDMDSPKLPTILFGTVSGAIGVIVSISKDDYEFFEKLQKGLNRVVHGVGGLPFENWRSFSTEHMTIPSKNFIDGDLIETFLDLRHDKMLEAIKDMNISIEDTYRRIESLMHHIR</sequence>
<comment type="subcellular location">
    <subcellularLocation>
        <location evidence="2">Cytoplasm</location>
    </subcellularLocation>
    <subcellularLocation>
        <location evidence="1">Nucleus</location>
    </subcellularLocation>
</comment>
<dbReference type="STRING" id="670386.D3B8I4"/>
<accession>D3B8I4</accession>
<keyword evidence="7" id="KW-0227">DNA damage</keyword>
<dbReference type="FunFam" id="1.10.150.910:FF:000003">
    <property type="entry name" value="DNA damage-binding protein 1a"/>
    <property type="match status" value="1"/>
</dbReference>
<evidence type="ECO:0000259" key="11">
    <source>
        <dbReference type="Pfam" id="PF03178"/>
    </source>
</evidence>
<comment type="caution">
    <text evidence="14">The sequence shown here is derived from an EMBL/GenBank/DDBJ whole genome shotgun (WGS) entry which is preliminary data.</text>
</comment>
<evidence type="ECO:0000313" key="14">
    <source>
        <dbReference type="EMBL" id="EFA82352.1"/>
    </source>
</evidence>
<keyword evidence="9" id="KW-0234">DNA repair</keyword>
<dbReference type="Gene3D" id="1.10.150.910">
    <property type="match status" value="1"/>
</dbReference>
<dbReference type="GO" id="GO:0005737">
    <property type="term" value="C:cytoplasm"/>
    <property type="evidence" value="ECO:0007669"/>
    <property type="project" value="UniProtKB-SubCell"/>
</dbReference>
<dbReference type="Pfam" id="PF10433">
    <property type="entry name" value="Beta-prop_RSE1_1st"/>
    <property type="match status" value="1"/>
</dbReference>
<evidence type="ECO:0000256" key="5">
    <source>
        <dbReference type="ARBA" id="ARBA00014577"/>
    </source>
</evidence>
<dbReference type="AlphaFoldDB" id="D3B8I4"/>
<comment type="pathway">
    <text evidence="3">Protein modification; protein ubiquitination.</text>
</comment>
<dbReference type="GO" id="GO:0003677">
    <property type="term" value="F:DNA binding"/>
    <property type="evidence" value="ECO:0007669"/>
    <property type="project" value="UniProtKB-KW"/>
</dbReference>
<comment type="similarity">
    <text evidence="4">Belongs to the DDB1 family.</text>
</comment>
<dbReference type="InterPro" id="IPR058543">
    <property type="entry name" value="Beta-prop_RSE1/DDB1/CPSF1_2nd"/>
</dbReference>
<dbReference type="Gene3D" id="2.130.10.10">
    <property type="entry name" value="YVTN repeat-like/Quinoprotein amine dehydrogenase"/>
    <property type="match status" value="2"/>
</dbReference>
<dbReference type="PANTHER" id="PTHR10644">
    <property type="entry name" value="DNA REPAIR/RNA PROCESSING CPSF FAMILY"/>
    <property type="match status" value="1"/>
</dbReference>
<dbReference type="SUPFAM" id="SSF50978">
    <property type="entry name" value="WD40 repeat-like"/>
    <property type="match status" value="1"/>
</dbReference>
<dbReference type="FunFam" id="2.130.10.10:FF:000073">
    <property type="entry name" value="DNA damage-binding protein 1"/>
    <property type="match status" value="1"/>
</dbReference>